<evidence type="ECO:0000256" key="3">
    <source>
        <dbReference type="ARBA" id="ARBA00023163"/>
    </source>
</evidence>
<dbReference type="InterPro" id="IPR036388">
    <property type="entry name" value="WH-like_DNA-bd_sf"/>
</dbReference>
<keyword evidence="2" id="KW-0238">DNA-binding</keyword>
<feature type="compositionally biased region" description="Polar residues" evidence="4">
    <location>
        <begin position="1"/>
        <end position="11"/>
    </location>
</feature>
<dbReference type="PROSITE" id="PS50987">
    <property type="entry name" value="HTH_ARSR_2"/>
    <property type="match status" value="1"/>
</dbReference>
<evidence type="ECO:0000256" key="2">
    <source>
        <dbReference type="ARBA" id="ARBA00023125"/>
    </source>
</evidence>
<dbReference type="NCBIfam" id="NF033788">
    <property type="entry name" value="HTH_metalloreg"/>
    <property type="match status" value="1"/>
</dbReference>
<feature type="domain" description="HTH arsR-type" evidence="5">
    <location>
        <begin position="38"/>
        <end position="132"/>
    </location>
</feature>
<evidence type="ECO:0000259" key="5">
    <source>
        <dbReference type="PROSITE" id="PS50987"/>
    </source>
</evidence>
<evidence type="ECO:0000256" key="4">
    <source>
        <dbReference type="SAM" id="MobiDB-lite"/>
    </source>
</evidence>
<dbReference type="EMBL" id="JAMPKX010000009">
    <property type="protein sequence ID" value="MEP0948946.1"/>
    <property type="molecule type" value="Genomic_DNA"/>
</dbReference>
<reference evidence="6 7" key="1">
    <citation type="submission" date="2022-04" db="EMBL/GenBank/DDBJ databases">
        <title>Positive selection, recombination, and allopatry shape intraspecific diversity of widespread and dominant cyanobacteria.</title>
        <authorList>
            <person name="Wei J."/>
            <person name="Shu W."/>
            <person name="Hu C."/>
        </authorList>
    </citation>
    <scope>NUCLEOTIDE SEQUENCE [LARGE SCALE GENOMIC DNA]</scope>
    <source>
        <strain evidence="6 7">DQ-A4</strain>
    </source>
</reference>
<dbReference type="SUPFAM" id="SSF46785">
    <property type="entry name" value="Winged helix' DNA-binding domain"/>
    <property type="match status" value="1"/>
</dbReference>
<dbReference type="Gene3D" id="1.10.10.10">
    <property type="entry name" value="Winged helix-like DNA-binding domain superfamily/Winged helix DNA-binding domain"/>
    <property type="match status" value="1"/>
</dbReference>
<dbReference type="InterPro" id="IPR036390">
    <property type="entry name" value="WH_DNA-bd_sf"/>
</dbReference>
<name>A0ABV0K8T8_9CYAN</name>
<dbReference type="Pfam" id="PF01022">
    <property type="entry name" value="HTH_5"/>
    <property type="match status" value="1"/>
</dbReference>
<sequence>MPLSPGYSSEMTGMAGDRPPLDDPSCHHAGSSPVDEILSIEKAQRMAEFFGVLGDPNRWRILSALALSEMRVGELATAVAMSESAVSHQLRILRATRLVSYRKQGRNVLYCLKDDHVFNLYREASDHLDEPSEE</sequence>
<dbReference type="PANTHER" id="PTHR43132">
    <property type="entry name" value="ARSENICAL RESISTANCE OPERON REPRESSOR ARSR-RELATED"/>
    <property type="match status" value="1"/>
</dbReference>
<keyword evidence="1" id="KW-0805">Transcription regulation</keyword>
<keyword evidence="3" id="KW-0804">Transcription</keyword>
<dbReference type="Proteomes" id="UP001482513">
    <property type="component" value="Unassembled WGS sequence"/>
</dbReference>
<dbReference type="PRINTS" id="PR00778">
    <property type="entry name" value="HTHARSR"/>
</dbReference>
<dbReference type="CDD" id="cd00090">
    <property type="entry name" value="HTH_ARSR"/>
    <property type="match status" value="1"/>
</dbReference>
<accession>A0ABV0K8T8</accession>
<proteinExistence type="predicted"/>
<evidence type="ECO:0000256" key="1">
    <source>
        <dbReference type="ARBA" id="ARBA00023015"/>
    </source>
</evidence>
<keyword evidence="7" id="KW-1185">Reference proteome</keyword>
<dbReference type="SMART" id="SM00418">
    <property type="entry name" value="HTH_ARSR"/>
    <property type="match status" value="1"/>
</dbReference>
<dbReference type="InterPro" id="IPR051011">
    <property type="entry name" value="Metal_resp_trans_reg"/>
</dbReference>
<evidence type="ECO:0000313" key="7">
    <source>
        <dbReference type="Proteomes" id="UP001482513"/>
    </source>
</evidence>
<dbReference type="PANTHER" id="PTHR43132:SF6">
    <property type="entry name" value="HTH-TYPE TRANSCRIPTIONAL REPRESSOR CZRA"/>
    <property type="match status" value="1"/>
</dbReference>
<evidence type="ECO:0000313" key="6">
    <source>
        <dbReference type="EMBL" id="MEP0948946.1"/>
    </source>
</evidence>
<feature type="region of interest" description="Disordered" evidence="4">
    <location>
        <begin position="1"/>
        <end position="33"/>
    </location>
</feature>
<dbReference type="InterPro" id="IPR011991">
    <property type="entry name" value="ArsR-like_HTH"/>
</dbReference>
<comment type="caution">
    <text evidence="6">The sequence shown here is derived from an EMBL/GenBank/DDBJ whole genome shotgun (WGS) entry which is preliminary data.</text>
</comment>
<protein>
    <submittedName>
        <fullName evidence="6">Metalloregulator ArsR/SmtB family transcription factor</fullName>
    </submittedName>
</protein>
<dbReference type="InterPro" id="IPR001845">
    <property type="entry name" value="HTH_ArsR_DNA-bd_dom"/>
</dbReference>
<organism evidence="6 7">
    <name type="scientific">Leptolyngbya subtilissima DQ-A4</name>
    <dbReference type="NCBI Taxonomy" id="2933933"/>
    <lineage>
        <taxon>Bacteria</taxon>
        <taxon>Bacillati</taxon>
        <taxon>Cyanobacteriota</taxon>
        <taxon>Cyanophyceae</taxon>
        <taxon>Leptolyngbyales</taxon>
        <taxon>Leptolyngbyaceae</taxon>
        <taxon>Leptolyngbya group</taxon>
        <taxon>Leptolyngbya</taxon>
    </lineage>
</organism>
<gene>
    <name evidence="6" type="ORF">NC992_18835</name>
</gene>
<dbReference type="RefSeq" id="WP_242021215.1">
    <property type="nucleotide sequence ID" value="NZ_JAMPKX010000009.1"/>
</dbReference>